<dbReference type="SMART" id="SM00387">
    <property type="entry name" value="HATPase_c"/>
    <property type="match status" value="1"/>
</dbReference>
<comment type="subcellular location">
    <subcellularLocation>
        <location evidence="2">Cell membrane</location>
        <topology evidence="2">Multi-pass membrane protein</topology>
    </subcellularLocation>
</comment>
<evidence type="ECO:0000256" key="7">
    <source>
        <dbReference type="SAM" id="Coils"/>
    </source>
</evidence>
<dbReference type="InterPro" id="IPR036890">
    <property type="entry name" value="HATPase_C_sf"/>
</dbReference>
<feature type="domain" description="Histidine kinase" evidence="10">
    <location>
        <begin position="392"/>
        <end position="624"/>
    </location>
</feature>
<sequence length="641" mass="69880">MVELHNNFTSNLVNMYRHGSLSGKRVIRRPTISEMKLTALFFAGLALTALTVWQLFHVFDSELRTQHDELVAAAALDQSSLWLSSFVEGYAADLRVIAGSSALKTISDDQDGPKRLAGNFIAWVASKRDIAQLRYIDVAGNEIVRIDRNGSDIINVTPDALQSKANRYYVSAALQQPKGSIYISPLDLNIEHGVIEVPWRPMLRLAMPVNFVAGAPTGVVVINLDAGRLIDGLKNFVASPLGDIALLNAEGYWLAGAPKEDLWGFMLNHDRRLAARQPALWANMTSQGDGIFSDAGKHVVFRRLTPKGDAIDEDETRKATWYLMTTYAEPAGIWSPQMWPPILLITVCSFMLAAFVARLVSARQRAEAAVRKAELQLAQSTRLASLGGLVAGVAHELNTPIGNALTVSTTLSDHTKTLTFETASGRIGRNRLESLIAEISDGADMLQGSLTRAAEIIRNFKQVAIDQTSDRRRSFVLDSYIIDTLHLLSPLFKSGRVALIYDRLEPLRIDGYPGPLAQVISNLVENALLHGFGPEDTGTIAISIYKGSRKTAVISVSDNGKGMSADVLARSFEPFFTTRSQAGGSGLGLSIVHTIVTEILGGRIELSSQEGNGTEVEISFPLVMPLSPPPQTTEEARHETR</sequence>
<dbReference type="PANTHER" id="PTHR43065">
    <property type="entry name" value="SENSOR HISTIDINE KINASE"/>
    <property type="match status" value="1"/>
</dbReference>
<comment type="caution">
    <text evidence="11">The sequence shown here is derived from an EMBL/GenBank/DDBJ whole genome shotgun (WGS) entry which is preliminary data.</text>
</comment>
<evidence type="ECO:0000256" key="5">
    <source>
        <dbReference type="ARBA" id="ARBA00022692"/>
    </source>
</evidence>
<keyword evidence="7" id="KW-0175">Coiled coil</keyword>
<dbReference type="Gene3D" id="3.30.450.20">
    <property type="entry name" value="PAS domain"/>
    <property type="match status" value="2"/>
</dbReference>
<dbReference type="InterPro" id="IPR005467">
    <property type="entry name" value="His_kinase_dom"/>
</dbReference>
<evidence type="ECO:0000313" key="11">
    <source>
        <dbReference type="EMBL" id="TPW28898.1"/>
    </source>
</evidence>
<evidence type="ECO:0000256" key="9">
    <source>
        <dbReference type="SAM" id="Phobius"/>
    </source>
</evidence>
<dbReference type="EMBL" id="VHLG01000011">
    <property type="protein sequence ID" value="TPW28898.1"/>
    <property type="molecule type" value="Genomic_DNA"/>
</dbReference>
<keyword evidence="6 9" id="KW-1133">Transmembrane helix</keyword>
<evidence type="ECO:0000256" key="4">
    <source>
        <dbReference type="ARBA" id="ARBA00022475"/>
    </source>
</evidence>
<keyword evidence="11" id="KW-0418">Kinase</keyword>
<dbReference type="SUPFAM" id="SSF103190">
    <property type="entry name" value="Sensory domain-like"/>
    <property type="match status" value="2"/>
</dbReference>
<dbReference type="OrthoDB" id="7568856at2"/>
<evidence type="ECO:0000256" key="3">
    <source>
        <dbReference type="ARBA" id="ARBA00012438"/>
    </source>
</evidence>
<dbReference type="GO" id="GO:0004673">
    <property type="term" value="F:protein histidine kinase activity"/>
    <property type="evidence" value="ECO:0007669"/>
    <property type="project" value="UniProtKB-EC"/>
</dbReference>
<keyword evidence="12" id="KW-1185">Reference proteome</keyword>
<dbReference type="Pfam" id="PF21623">
    <property type="entry name" value="HK_sensor_dom_bact"/>
    <property type="match status" value="1"/>
</dbReference>
<evidence type="ECO:0000259" key="10">
    <source>
        <dbReference type="PROSITE" id="PS50109"/>
    </source>
</evidence>
<dbReference type="SUPFAM" id="SSF55874">
    <property type="entry name" value="ATPase domain of HSP90 chaperone/DNA topoisomerase II/histidine kinase"/>
    <property type="match status" value="1"/>
</dbReference>
<dbReference type="CDD" id="cd18773">
    <property type="entry name" value="PDC1_HK_sensor"/>
    <property type="match status" value="1"/>
</dbReference>
<dbReference type="Proteomes" id="UP000318801">
    <property type="component" value="Unassembled WGS sequence"/>
</dbReference>
<evidence type="ECO:0000256" key="6">
    <source>
        <dbReference type="ARBA" id="ARBA00022989"/>
    </source>
</evidence>
<dbReference type="InterPro" id="IPR029151">
    <property type="entry name" value="Sensor-like_sf"/>
</dbReference>
<comment type="catalytic activity">
    <reaction evidence="1">
        <text>ATP + protein L-histidine = ADP + protein N-phospho-L-histidine.</text>
        <dbReference type="EC" id="2.7.13.3"/>
    </reaction>
</comment>
<dbReference type="Gene3D" id="1.10.287.130">
    <property type="match status" value="1"/>
</dbReference>
<dbReference type="Gene3D" id="3.30.565.10">
    <property type="entry name" value="Histidine kinase-like ATPase, C-terminal domain"/>
    <property type="match status" value="1"/>
</dbReference>
<gene>
    <name evidence="11" type="ORF">FJU08_16370</name>
</gene>
<name>A0A506U5Z0_9HYPH</name>
<feature type="coiled-coil region" evidence="7">
    <location>
        <begin position="356"/>
        <end position="383"/>
    </location>
</feature>
<dbReference type="InterPro" id="IPR048760">
    <property type="entry name" value="VP0354-like_sensor_dom"/>
</dbReference>
<dbReference type="InterPro" id="IPR004358">
    <property type="entry name" value="Sig_transdc_His_kin-like_C"/>
</dbReference>
<proteinExistence type="predicted"/>
<keyword evidence="4" id="KW-1003">Cell membrane</keyword>
<dbReference type="GO" id="GO:0005886">
    <property type="term" value="C:plasma membrane"/>
    <property type="evidence" value="ECO:0007669"/>
    <property type="project" value="UniProtKB-SubCell"/>
</dbReference>
<keyword evidence="11" id="KW-0808">Transferase</keyword>
<dbReference type="PROSITE" id="PS50109">
    <property type="entry name" value="HIS_KIN"/>
    <property type="match status" value="1"/>
</dbReference>
<organism evidence="11 12">
    <name type="scientific">Martelella alba</name>
    <dbReference type="NCBI Taxonomy" id="2590451"/>
    <lineage>
        <taxon>Bacteria</taxon>
        <taxon>Pseudomonadati</taxon>
        <taxon>Pseudomonadota</taxon>
        <taxon>Alphaproteobacteria</taxon>
        <taxon>Hyphomicrobiales</taxon>
        <taxon>Aurantimonadaceae</taxon>
        <taxon>Martelella</taxon>
    </lineage>
</organism>
<dbReference type="PRINTS" id="PR00344">
    <property type="entry name" value="BCTRLSENSOR"/>
</dbReference>
<feature type="region of interest" description="Disordered" evidence="8">
    <location>
        <begin position="622"/>
        <end position="641"/>
    </location>
</feature>
<feature type="transmembrane region" description="Helical" evidence="9">
    <location>
        <begin position="37"/>
        <end position="56"/>
    </location>
</feature>
<accession>A0A506U5Z0</accession>
<dbReference type="Pfam" id="PF02518">
    <property type="entry name" value="HATPase_c"/>
    <property type="match status" value="1"/>
</dbReference>
<evidence type="ECO:0000313" key="12">
    <source>
        <dbReference type="Proteomes" id="UP000318801"/>
    </source>
</evidence>
<evidence type="ECO:0000256" key="1">
    <source>
        <dbReference type="ARBA" id="ARBA00000085"/>
    </source>
</evidence>
<evidence type="ECO:0000256" key="2">
    <source>
        <dbReference type="ARBA" id="ARBA00004651"/>
    </source>
</evidence>
<dbReference type="InterPro" id="IPR003594">
    <property type="entry name" value="HATPase_dom"/>
</dbReference>
<protein>
    <recommendedName>
        <fullName evidence="3">histidine kinase</fullName>
        <ecNumber evidence="3">2.7.13.3</ecNumber>
    </recommendedName>
</protein>
<dbReference type="AlphaFoldDB" id="A0A506U5Z0"/>
<evidence type="ECO:0000256" key="8">
    <source>
        <dbReference type="SAM" id="MobiDB-lite"/>
    </source>
</evidence>
<keyword evidence="9" id="KW-0472">Membrane</keyword>
<keyword evidence="5 9" id="KW-0812">Transmembrane</keyword>
<dbReference type="EC" id="2.7.13.3" evidence="3"/>
<reference evidence="11 12" key="1">
    <citation type="submission" date="2019-06" db="EMBL/GenBank/DDBJ databases">
        <authorList>
            <person name="Li M."/>
        </authorList>
    </citation>
    <scope>NUCLEOTIDE SEQUENCE [LARGE SCALE GENOMIC DNA]</scope>
    <source>
        <strain evidence="11 12">BGMRC2036</strain>
    </source>
</reference>